<evidence type="ECO:0000256" key="1">
    <source>
        <dbReference type="SAM" id="MobiDB-lite"/>
    </source>
</evidence>
<sequence>MFGKHRMTGDIDTSPLRLFRLPNEILLQVLSLFGTDELLCLSLVCRRFQDLVLHIVHTRLLVAAALKDLRLILECYHPSAQYTEPYLFCEYLGTPGLSDEINREHSEHSPAEKNGCLSRFREIYSRFRPIRPDADLPLRSHPAGDVPGSRTYSQDLARNKQPQTVEMVTQIINLDAHELFSQLCVSANLVKIGPRRGVFLSCIDLLHKTTPRIWRTWLADKAEKARLSSTSGLALTELQNDRDHGHVMWIDSRRNVGIRVRVCERRWCQNRPVLMHHDEDEAVSYSLELEGKLIKLPVISFSLNDEHNGAKIPAYTESWLEVDGR</sequence>
<dbReference type="SUPFAM" id="SSF81383">
    <property type="entry name" value="F-box domain"/>
    <property type="match status" value="1"/>
</dbReference>
<dbReference type="SMART" id="SM00256">
    <property type="entry name" value="FBOX"/>
    <property type="match status" value="1"/>
</dbReference>
<protein>
    <recommendedName>
        <fullName evidence="2">F-box domain-containing protein</fullName>
    </recommendedName>
</protein>
<evidence type="ECO:0000259" key="2">
    <source>
        <dbReference type="PROSITE" id="PS50181"/>
    </source>
</evidence>
<proteinExistence type="predicted"/>
<accession>A0A8H3IR26</accession>
<dbReference type="InterPro" id="IPR036047">
    <property type="entry name" value="F-box-like_dom_sf"/>
</dbReference>
<dbReference type="Proteomes" id="UP000664521">
    <property type="component" value="Unassembled WGS sequence"/>
</dbReference>
<dbReference type="AlphaFoldDB" id="A0A8H3IR26"/>
<dbReference type="OrthoDB" id="9981546at2759"/>
<organism evidence="3 4">
    <name type="scientific">Heterodermia speciosa</name>
    <dbReference type="NCBI Taxonomy" id="116794"/>
    <lineage>
        <taxon>Eukaryota</taxon>
        <taxon>Fungi</taxon>
        <taxon>Dikarya</taxon>
        <taxon>Ascomycota</taxon>
        <taxon>Pezizomycotina</taxon>
        <taxon>Lecanoromycetes</taxon>
        <taxon>OSLEUM clade</taxon>
        <taxon>Lecanoromycetidae</taxon>
        <taxon>Caliciales</taxon>
        <taxon>Physciaceae</taxon>
        <taxon>Heterodermia</taxon>
    </lineage>
</organism>
<dbReference type="Gene3D" id="1.20.1280.50">
    <property type="match status" value="1"/>
</dbReference>
<comment type="caution">
    <text evidence="3">The sequence shown here is derived from an EMBL/GenBank/DDBJ whole genome shotgun (WGS) entry which is preliminary data.</text>
</comment>
<dbReference type="Pfam" id="PF12937">
    <property type="entry name" value="F-box-like"/>
    <property type="match status" value="1"/>
</dbReference>
<gene>
    <name evidence="3" type="ORF">HETSPECPRED_007568</name>
</gene>
<reference evidence="3" key="1">
    <citation type="submission" date="2021-03" db="EMBL/GenBank/DDBJ databases">
        <authorList>
            <person name="Tagirdzhanova G."/>
        </authorList>
    </citation>
    <scope>NUCLEOTIDE SEQUENCE</scope>
</reference>
<keyword evidence="4" id="KW-1185">Reference proteome</keyword>
<dbReference type="InterPro" id="IPR001810">
    <property type="entry name" value="F-box_dom"/>
</dbReference>
<name>A0A8H3IR26_9LECA</name>
<evidence type="ECO:0000313" key="4">
    <source>
        <dbReference type="Proteomes" id="UP000664521"/>
    </source>
</evidence>
<dbReference type="PROSITE" id="PS50181">
    <property type="entry name" value="FBOX"/>
    <property type="match status" value="1"/>
</dbReference>
<feature type="region of interest" description="Disordered" evidence="1">
    <location>
        <begin position="134"/>
        <end position="154"/>
    </location>
</feature>
<evidence type="ECO:0000313" key="3">
    <source>
        <dbReference type="EMBL" id="CAF9930205.1"/>
    </source>
</evidence>
<feature type="domain" description="F-box" evidence="2">
    <location>
        <begin position="15"/>
        <end position="52"/>
    </location>
</feature>
<dbReference type="EMBL" id="CAJPDS010000055">
    <property type="protein sequence ID" value="CAF9930205.1"/>
    <property type="molecule type" value="Genomic_DNA"/>
</dbReference>